<feature type="domain" description="Ice-binding protein C-terminal" evidence="2">
    <location>
        <begin position="202"/>
        <end position="223"/>
    </location>
</feature>
<gene>
    <name evidence="3" type="ORF">BCF53_10115</name>
</gene>
<organism evidence="3 4">
    <name type="scientific">Reinekea marinisedimentorum</name>
    <dbReference type="NCBI Taxonomy" id="230495"/>
    <lineage>
        <taxon>Bacteria</taxon>
        <taxon>Pseudomonadati</taxon>
        <taxon>Pseudomonadota</taxon>
        <taxon>Gammaproteobacteria</taxon>
        <taxon>Oceanospirillales</taxon>
        <taxon>Saccharospirillaceae</taxon>
        <taxon>Reinekea</taxon>
    </lineage>
</organism>
<accession>A0A4V2UKB4</accession>
<dbReference type="EMBL" id="SLZR01000001">
    <property type="protein sequence ID" value="TCS43673.1"/>
    <property type="molecule type" value="Genomic_DNA"/>
</dbReference>
<dbReference type="RefSeq" id="WP_132698613.1">
    <property type="nucleotide sequence ID" value="NZ_SLZR01000001.1"/>
</dbReference>
<evidence type="ECO:0000256" key="1">
    <source>
        <dbReference type="SAM" id="SignalP"/>
    </source>
</evidence>
<sequence length="233" mass="24938">MTKLVKAGVIALVTLFSIGAHANLITNGSFEANDVDSINNNGGSSWEVFESIDGWTTYSGAGIEIQTNDTLSKLDTPFGDQYVELDSANVFRTGRNTNSLMAQEVTGLTVGSYYELSYWYMPRTSTTNDNGINVYWWADGDAVNNSIVADAVANSVFYSGIDWEEITSTLLATAETMYLGFGAFGRDNAVGGLIDNVTLVEVPEPATLALFAIGLIGLGAARRANRSEAVNTP</sequence>
<keyword evidence="4" id="KW-1185">Reference proteome</keyword>
<keyword evidence="1" id="KW-0732">Signal</keyword>
<dbReference type="Pfam" id="PF07589">
    <property type="entry name" value="PEP-CTERM"/>
    <property type="match status" value="1"/>
</dbReference>
<name>A0A4V2UKB4_9GAMM</name>
<dbReference type="AlphaFoldDB" id="A0A4V2UKB4"/>
<comment type="caution">
    <text evidence="3">The sequence shown here is derived from an EMBL/GenBank/DDBJ whole genome shotgun (WGS) entry which is preliminary data.</text>
</comment>
<evidence type="ECO:0000313" key="4">
    <source>
        <dbReference type="Proteomes" id="UP000295793"/>
    </source>
</evidence>
<dbReference type="Proteomes" id="UP000295793">
    <property type="component" value="Unassembled WGS sequence"/>
</dbReference>
<evidence type="ECO:0000313" key="3">
    <source>
        <dbReference type="EMBL" id="TCS43673.1"/>
    </source>
</evidence>
<reference evidence="3 4" key="1">
    <citation type="submission" date="2019-03" db="EMBL/GenBank/DDBJ databases">
        <title>Genomic Encyclopedia of Archaeal and Bacterial Type Strains, Phase II (KMG-II): from individual species to whole genera.</title>
        <authorList>
            <person name="Goeker M."/>
        </authorList>
    </citation>
    <scope>NUCLEOTIDE SEQUENCE [LARGE SCALE GENOMIC DNA]</scope>
    <source>
        <strain evidence="3 4">DSM 15388</strain>
    </source>
</reference>
<evidence type="ECO:0000259" key="2">
    <source>
        <dbReference type="Pfam" id="PF07589"/>
    </source>
</evidence>
<dbReference type="InterPro" id="IPR013424">
    <property type="entry name" value="Ice-binding_C"/>
</dbReference>
<feature type="signal peptide" evidence="1">
    <location>
        <begin position="1"/>
        <end position="22"/>
    </location>
</feature>
<dbReference type="NCBIfam" id="TIGR02595">
    <property type="entry name" value="PEP_CTERM"/>
    <property type="match status" value="1"/>
</dbReference>
<proteinExistence type="predicted"/>
<dbReference type="OrthoDB" id="5761316at2"/>
<protein>
    <submittedName>
        <fullName evidence="3">Putative secreted protein with PEP-CTERM sorting signal</fullName>
    </submittedName>
</protein>
<feature type="chain" id="PRO_5020389556" evidence="1">
    <location>
        <begin position="23"/>
        <end position="233"/>
    </location>
</feature>
<dbReference type="Gene3D" id="2.60.120.260">
    <property type="entry name" value="Galactose-binding domain-like"/>
    <property type="match status" value="1"/>
</dbReference>